<feature type="transmembrane region" description="Helical" evidence="1">
    <location>
        <begin position="31"/>
        <end position="56"/>
    </location>
</feature>
<organism evidence="2 3">
    <name type="scientific">Candidatus Marinarcus aquaticus</name>
    <dbReference type="NCBI Taxonomy" id="2044504"/>
    <lineage>
        <taxon>Bacteria</taxon>
        <taxon>Pseudomonadati</taxon>
        <taxon>Campylobacterota</taxon>
        <taxon>Epsilonproteobacteria</taxon>
        <taxon>Campylobacterales</taxon>
        <taxon>Arcobacteraceae</taxon>
        <taxon>Candidatus Marinarcus</taxon>
    </lineage>
</organism>
<reference evidence="2 3" key="1">
    <citation type="submission" date="2017-10" db="EMBL/GenBank/DDBJ databases">
        <title>Genomics of the genus Arcobacter.</title>
        <authorList>
            <person name="Perez-Cataluna A."/>
            <person name="Figueras M.J."/>
        </authorList>
    </citation>
    <scope>NUCLEOTIDE SEQUENCE [LARGE SCALE GENOMIC DNA]</scope>
    <source>
        <strain evidence="2 3">CECT 8987</strain>
    </source>
</reference>
<dbReference type="AlphaFoldDB" id="A0A4Q0XU65"/>
<gene>
    <name evidence="2" type="ORF">CRV04_03315</name>
</gene>
<comment type="caution">
    <text evidence="2">The sequence shown here is derived from an EMBL/GenBank/DDBJ whole genome shotgun (WGS) entry which is preliminary data.</text>
</comment>
<dbReference type="RefSeq" id="WP_128995366.1">
    <property type="nucleotide sequence ID" value="NZ_PDKN01000002.1"/>
</dbReference>
<keyword evidence="1" id="KW-0472">Membrane</keyword>
<evidence type="ECO:0000313" key="3">
    <source>
        <dbReference type="Proteomes" id="UP000290657"/>
    </source>
</evidence>
<dbReference type="OrthoDB" id="5349156at2"/>
<feature type="transmembrane region" description="Helical" evidence="1">
    <location>
        <begin position="7"/>
        <end position="25"/>
    </location>
</feature>
<evidence type="ECO:0000313" key="2">
    <source>
        <dbReference type="EMBL" id="RXJ60054.1"/>
    </source>
</evidence>
<accession>A0A4Q0XU65</accession>
<keyword evidence="1" id="KW-0812">Transmembrane</keyword>
<dbReference type="EMBL" id="PDKN01000002">
    <property type="protein sequence ID" value="RXJ60054.1"/>
    <property type="molecule type" value="Genomic_DNA"/>
</dbReference>
<sequence>MVIKVNRYIYWILFTLLATPVTLYVTGTFSLFNAVMTFLIILALTTSFHLIIELIFHVVNPEFFEYNEDIFYDVKWKWDWNLDKQVLNLRPYCPHCEKELYSTFDTLLNQTEFVCTVCDKQITNVNSSNRNFVPDSVKKSIVRKLKKEDNSF</sequence>
<protein>
    <submittedName>
        <fullName evidence="2">Uncharacterized protein</fullName>
    </submittedName>
</protein>
<keyword evidence="3" id="KW-1185">Reference proteome</keyword>
<proteinExistence type="predicted"/>
<dbReference type="Proteomes" id="UP000290657">
    <property type="component" value="Unassembled WGS sequence"/>
</dbReference>
<keyword evidence="1" id="KW-1133">Transmembrane helix</keyword>
<name>A0A4Q0XU65_9BACT</name>
<evidence type="ECO:0000256" key="1">
    <source>
        <dbReference type="SAM" id="Phobius"/>
    </source>
</evidence>